<dbReference type="EMBL" id="LPXH01000025">
    <property type="protein sequence ID" value="KUF41056.1"/>
    <property type="molecule type" value="Genomic_DNA"/>
</dbReference>
<dbReference type="RefSeq" id="WP_054066822.1">
    <property type="nucleotide sequence ID" value="NZ_CATYED010000008.1"/>
</dbReference>
<evidence type="ECO:0000313" key="2">
    <source>
        <dbReference type="EMBL" id="AQZ98704.1"/>
    </source>
</evidence>
<dbReference type="Proteomes" id="UP000053300">
    <property type="component" value="Unassembled WGS sequence"/>
</dbReference>
<dbReference type="GeneID" id="83039852"/>
<protein>
    <submittedName>
        <fullName evidence="3">Uncharacterized protein</fullName>
    </submittedName>
</protein>
<evidence type="ECO:0000313" key="4">
    <source>
        <dbReference type="Proteomes" id="UP000053300"/>
    </source>
</evidence>
<accession>A0A0W7Z1I1</accession>
<dbReference type="Proteomes" id="UP000242792">
    <property type="component" value="Chromosome"/>
</dbReference>
<dbReference type="OrthoDB" id="8795428at2"/>
<keyword evidence="1" id="KW-0812">Transmembrane</keyword>
<reference evidence="3 4" key="1">
    <citation type="submission" date="2015-12" db="EMBL/GenBank/DDBJ databases">
        <title>Complete genome sequence of a multi-drug resistant strain Acidovorax sp. 12322-1.</title>
        <authorList>
            <person name="Ming D."/>
            <person name="Wang M."/>
            <person name="Hu S."/>
            <person name="Zhou Y."/>
            <person name="Jiang T."/>
        </authorList>
    </citation>
    <scope>NUCLEOTIDE SEQUENCE [LARGE SCALE GENOMIC DNA]</scope>
    <source>
        <strain evidence="3 4">12322-1</strain>
    </source>
</reference>
<evidence type="ECO:0000256" key="1">
    <source>
        <dbReference type="SAM" id="Phobius"/>
    </source>
</evidence>
<evidence type="ECO:0000313" key="3">
    <source>
        <dbReference type="EMBL" id="KUF41056.1"/>
    </source>
</evidence>
<sequence>MTTQHPKSSRSPLNNDMLVRGVILVLIGLVLLIAPHFMAASPTRELFVHARIPAWFALVLGAAFMGQYALRRRKEQQHDQPS</sequence>
<keyword evidence="4" id="KW-1185">Reference proteome</keyword>
<gene>
    <name evidence="3" type="ORF">AS359_09610</name>
    <name evidence="2" type="ORF">B5M06_11025</name>
</gene>
<keyword evidence="1" id="KW-0472">Membrane</keyword>
<feature type="transmembrane region" description="Helical" evidence="1">
    <location>
        <begin position="52"/>
        <end position="70"/>
    </location>
</feature>
<proteinExistence type="predicted"/>
<accession>A0A1V3TIS2</accession>
<name>A0A0W7Z1I1_9BURK</name>
<feature type="transmembrane region" description="Helical" evidence="1">
    <location>
        <begin position="21"/>
        <end position="40"/>
    </location>
</feature>
<reference evidence="2 5" key="2">
    <citation type="submission" date="2017-03" db="EMBL/GenBank/DDBJ databases">
        <title>Rapid Whole Genome Sequencing of Comamonas kerstersii Causing Continuous ambulatory Peritoneal Dialysis-Associated Peritonitis.</title>
        <authorList>
            <person name="Zheng B."/>
        </authorList>
    </citation>
    <scope>NUCLEOTIDE SEQUENCE [LARGE SCALE GENOMIC DNA]</scope>
    <source>
        <strain evidence="2 5">8943</strain>
    </source>
</reference>
<dbReference type="AlphaFoldDB" id="A0A0W7Z1I1"/>
<evidence type="ECO:0000313" key="5">
    <source>
        <dbReference type="Proteomes" id="UP000242792"/>
    </source>
</evidence>
<keyword evidence="1" id="KW-1133">Transmembrane helix</keyword>
<dbReference type="EMBL" id="CP020121">
    <property type="protein sequence ID" value="AQZ98704.1"/>
    <property type="molecule type" value="Genomic_DNA"/>
</dbReference>
<accession>A0A1V0BFV6</accession>
<dbReference type="KEGG" id="cke:B5M06_11025"/>
<organism evidence="3 4">
    <name type="scientific">Comamonas kerstersii</name>
    <dbReference type="NCBI Taxonomy" id="225992"/>
    <lineage>
        <taxon>Bacteria</taxon>
        <taxon>Pseudomonadati</taxon>
        <taxon>Pseudomonadota</taxon>
        <taxon>Betaproteobacteria</taxon>
        <taxon>Burkholderiales</taxon>
        <taxon>Comamonadaceae</taxon>
        <taxon>Comamonas</taxon>
    </lineage>
</organism>